<dbReference type="InterPro" id="IPR011333">
    <property type="entry name" value="SKP1/BTB/POZ_sf"/>
</dbReference>
<evidence type="ECO:0000313" key="2">
    <source>
        <dbReference type="Proteomes" id="UP000076154"/>
    </source>
</evidence>
<name>A0A369K8F6_HYPMA</name>
<dbReference type="OrthoDB" id="3220652at2759"/>
<keyword evidence="2" id="KW-1185">Reference proteome</keyword>
<reference evidence="1" key="1">
    <citation type="submission" date="2018-04" db="EMBL/GenBank/DDBJ databases">
        <title>Whole genome sequencing of Hypsizygus marmoreus.</title>
        <authorList>
            <person name="Choi I.-G."/>
            <person name="Min B."/>
            <person name="Kim J.-G."/>
            <person name="Kim S."/>
            <person name="Oh Y.-L."/>
            <person name="Kong W.-S."/>
            <person name="Park H."/>
            <person name="Jeong J."/>
            <person name="Song E.-S."/>
        </authorList>
    </citation>
    <scope>NUCLEOTIDE SEQUENCE [LARGE SCALE GENOMIC DNA]</scope>
    <source>
        <strain evidence="1">51987-8</strain>
    </source>
</reference>
<dbReference type="SUPFAM" id="SSF54695">
    <property type="entry name" value="POZ domain"/>
    <property type="match status" value="1"/>
</dbReference>
<evidence type="ECO:0000313" key="1">
    <source>
        <dbReference type="EMBL" id="RDB27186.1"/>
    </source>
</evidence>
<dbReference type="InParanoid" id="A0A369K8F6"/>
<gene>
    <name evidence="1" type="ORF">Hypma_004419</name>
</gene>
<evidence type="ECO:0008006" key="3">
    <source>
        <dbReference type="Google" id="ProtNLM"/>
    </source>
</evidence>
<dbReference type="Proteomes" id="UP000076154">
    <property type="component" value="Unassembled WGS sequence"/>
</dbReference>
<dbReference type="AlphaFoldDB" id="A0A369K8F6"/>
<proteinExistence type="predicted"/>
<sequence>MSTDVKYYCVIHFIRHPSSGLLGLPDLQQNRSSISSVAGSLRHSTSIFHCEAPALHSVIAFFFLSSSLMDGKSNQASCRPVAFMPLIRSDFWFLDGNIIIVAGQAAFKVHRGQLQRHSDILNGLFSIPQPEDQELIDGCVSVVFHDSPSDVFYFLSALYDGLYFKTPRADDFMAIAGVLRLSTKYFVEHLRQRCLKRLDLDWPSTLSGWDRREHEATDSFGRYMPRELCPHPILVIELALDLGINSILPAAFYDLARYGPSKIMTGALMPPLAIDQFIPLVPDAKQQVVTLPRTQLCQTLRGREYVQSFMANFIATSLQSRTPSPDCVYQFDPDPSRPCHESFYFIMLNVLRSVGGIACGRDADSLFTLTQAMEMLSRTDFSDGQRQCGLRMCHPCKVDFATSAMKAREEVWSSLPTWFDLKGYDTMDSSGV</sequence>
<comment type="caution">
    <text evidence="1">The sequence shown here is derived from an EMBL/GenBank/DDBJ whole genome shotgun (WGS) entry which is preliminary data.</text>
</comment>
<dbReference type="STRING" id="39966.A0A369K8F6"/>
<dbReference type="EMBL" id="LUEZ02000017">
    <property type="protein sequence ID" value="RDB27186.1"/>
    <property type="molecule type" value="Genomic_DNA"/>
</dbReference>
<protein>
    <recommendedName>
        <fullName evidence="3">BTB domain-containing protein</fullName>
    </recommendedName>
</protein>
<organism evidence="1 2">
    <name type="scientific">Hypsizygus marmoreus</name>
    <name type="common">White beech mushroom</name>
    <name type="synonym">Agaricus marmoreus</name>
    <dbReference type="NCBI Taxonomy" id="39966"/>
    <lineage>
        <taxon>Eukaryota</taxon>
        <taxon>Fungi</taxon>
        <taxon>Dikarya</taxon>
        <taxon>Basidiomycota</taxon>
        <taxon>Agaricomycotina</taxon>
        <taxon>Agaricomycetes</taxon>
        <taxon>Agaricomycetidae</taxon>
        <taxon>Agaricales</taxon>
        <taxon>Tricholomatineae</taxon>
        <taxon>Lyophyllaceae</taxon>
        <taxon>Hypsizygus</taxon>
    </lineage>
</organism>
<dbReference type="Gene3D" id="3.30.710.10">
    <property type="entry name" value="Potassium Channel Kv1.1, Chain A"/>
    <property type="match status" value="1"/>
</dbReference>
<accession>A0A369K8F6</accession>